<evidence type="ECO:0000256" key="2">
    <source>
        <dbReference type="ARBA" id="ARBA00022679"/>
    </source>
</evidence>
<sequence>MTLKIYGIAASRTSRPLWVAQELGLDYQHIAQVYEGGGTRTPEFLALNPNGHIPVITDDGIVVWESMACTIYLAERFQGPNGLSLAAQSHAERADILRWSFWAVTECEKDALTFLMHRIAMPEERRKPELAQQADRRLALVLQVLEQHLQNRDYVAGERFTVADICVASVLAWVQRADAMAACPRVAAWLERCLTRPAQLQVRVMARNRGKT</sequence>
<dbReference type="InterPro" id="IPR004046">
    <property type="entry name" value="GST_C"/>
</dbReference>
<dbReference type="Pfam" id="PF00043">
    <property type="entry name" value="GST_C"/>
    <property type="match status" value="1"/>
</dbReference>
<keyword evidence="7" id="KW-1185">Reference proteome</keyword>
<accession>A0A916SJ98</accession>
<dbReference type="CDD" id="cd03046">
    <property type="entry name" value="GST_N_GTT1_like"/>
    <property type="match status" value="1"/>
</dbReference>
<dbReference type="Gene3D" id="3.40.30.10">
    <property type="entry name" value="Glutaredoxin"/>
    <property type="match status" value="1"/>
</dbReference>
<dbReference type="InterPro" id="IPR040079">
    <property type="entry name" value="Glutathione_S-Trfase"/>
</dbReference>
<dbReference type="InterPro" id="IPR036282">
    <property type="entry name" value="Glutathione-S-Trfase_C_sf"/>
</dbReference>
<comment type="similarity">
    <text evidence="1 3">Belongs to the GST superfamily.</text>
</comment>
<dbReference type="SFLD" id="SFLDG00358">
    <property type="entry name" value="Main_(cytGST)"/>
    <property type="match status" value="1"/>
</dbReference>
<evidence type="ECO:0000256" key="3">
    <source>
        <dbReference type="RuleBase" id="RU003494"/>
    </source>
</evidence>
<feature type="domain" description="GST C-terminal" evidence="5">
    <location>
        <begin position="89"/>
        <end position="212"/>
    </location>
</feature>
<reference evidence="6" key="1">
    <citation type="journal article" date="2014" name="Int. J. Syst. Evol. Microbiol.">
        <title>Complete genome sequence of Corynebacterium casei LMG S-19264T (=DSM 44701T), isolated from a smear-ripened cheese.</title>
        <authorList>
            <consortium name="US DOE Joint Genome Institute (JGI-PGF)"/>
            <person name="Walter F."/>
            <person name="Albersmeier A."/>
            <person name="Kalinowski J."/>
            <person name="Ruckert C."/>
        </authorList>
    </citation>
    <scope>NUCLEOTIDE SEQUENCE</scope>
    <source>
        <strain evidence="6">CGMCC 1.15322</strain>
    </source>
</reference>
<proteinExistence type="inferred from homology"/>
<dbReference type="SUPFAM" id="SSF52833">
    <property type="entry name" value="Thioredoxin-like"/>
    <property type="match status" value="1"/>
</dbReference>
<protein>
    <submittedName>
        <fullName evidence="6">Glutathione S-transferase</fullName>
    </submittedName>
</protein>
<organism evidence="6 7">
    <name type="scientific">Polaromonas eurypsychrophila</name>
    <dbReference type="NCBI Taxonomy" id="1614635"/>
    <lineage>
        <taxon>Bacteria</taxon>
        <taxon>Pseudomonadati</taxon>
        <taxon>Pseudomonadota</taxon>
        <taxon>Betaproteobacteria</taxon>
        <taxon>Burkholderiales</taxon>
        <taxon>Comamonadaceae</taxon>
        <taxon>Polaromonas</taxon>
    </lineage>
</organism>
<dbReference type="GO" id="GO:0016740">
    <property type="term" value="F:transferase activity"/>
    <property type="evidence" value="ECO:0007669"/>
    <property type="project" value="UniProtKB-KW"/>
</dbReference>
<dbReference type="FunFam" id="3.40.30.10:FF:000039">
    <property type="entry name" value="Glutathione S-transferase domain"/>
    <property type="match status" value="1"/>
</dbReference>
<dbReference type="EMBL" id="BMIG01000007">
    <property type="protein sequence ID" value="GGB00322.1"/>
    <property type="molecule type" value="Genomic_DNA"/>
</dbReference>
<dbReference type="AlphaFoldDB" id="A0A916SJ98"/>
<dbReference type="SUPFAM" id="SSF47616">
    <property type="entry name" value="GST C-terminal domain-like"/>
    <property type="match status" value="1"/>
</dbReference>
<dbReference type="SFLD" id="SFLDG01150">
    <property type="entry name" value="Main.1:_Beta-like"/>
    <property type="match status" value="1"/>
</dbReference>
<evidence type="ECO:0000313" key="7">
    <source>
        <dbReference type="Proteomes" id="UP000620596"/>
    </source>
</evidence>
<dbReference type="Gene3D" id="1.20.1050.10">
    <property type="match status" value="1"/>
</dbReference>
<dbReference type="Proteomes" id="UP000620596">
    <property type="component" value="Unassembled WGS sequence"/>
</dbReference>
<dbReference type="InterPro" id="IPR010987">
    <property type="entry name" value="Glutathione-S-Trfase_C-like"/>
</dbReference>
<name>A0A916SJ98_9BURK</name>
<dbReference type="InterPro" id="IPR004045">
    <property type="entry name" value="Glutathione_S-Trfase_N"/>
</dbReference>
<feature type="domain" description="GST N-terminal" evidence="4">
    <location>
        <begin position="1"/>
        <end position="81"/>
    </location>
</feature>
<dbReference type="Pfam" id="PF02798">
    <property type="entry name" value="GST_N"/>
    <property type="match status" value="1"/>
</dbReference>
<gene>
    <name evidence="6" type="primary">gst</name>
    <name evidence="6" type="ORF">GCM10011496_21700</name>
</gene>
<comment type="caution">
    <text evidence="6">The sequence shown here is derived from an EMBL/GenBank/DDBJ whole genome shotgun (WGS) entry which is preliminary data.</text>
</comment>
<dbReference type="InterPro" id="IPR036249">
    <property type="entry name" value="Thioredoxin-like_sf"/>
</dbReference>
<reference evidence="6" key="2">
    <citation type="submission" date="2020-09" db="EMBL/GenBank/DDBJ databases">
        <authorList>
            <person name="Sun Q."/>
            <person name="Zhou Y."/>
        </authorList>
    </citation>
    <scope>NUCLEOTIDE SEQUENCE</scope>
    <source>
        <strain evidence="6">CGMCC 1.15322</strain>
    </source>
</reference>
<dbReference type="RefSeq" id="WP_188708532.1">
    <property type="nucleotide sequence ID" value="NZ_BMIG01000007.1"/>
</dbReference>
<evidence type="ECO:0000259" key="4">
    <source>
        <dbReference type="PROSITE" id="PS50404"/>
    </source>
</evidence>
<dbReference type="PROSITE" id="PS50405">
    <property type="entry name" value="GST_CTER"/>
    <property type="match status" value="1"/>
</dbReference>
<keyword evidence="2" id="KW-0808">Transferase</keyword>
<dbReference type="CDD" id="cd03207">
    <property type="entry name" value="GST_C_8"/>
    <property type="match status" value="1"/>
</dbReference>
<dbReference type="PANTHER" id="PTHR44051:SF8">
    <property type="entry name" value="GLUTATHIONE S-TRANSFERASE GSTA"/>
    <property type="match status" value="1"/>
</dbReference>
<dbReference type="PANTHER" id="PTHR44051">
    <property type="entry name" value="GLUTATHIONE S-TRANSFERASE-RELATED"/>
    <property type="match status" value="1"/>
</dbReference>
<evidence type="ECO:0000259" key="5">
    <source>
        <dbReference type="PROSITE" id="PS50405"/>
    </source>
</evidence>
<evidence type="ECO:0000313" key="6">
    <source>
        <dbReference type="EMBL" id="GGB00322.1"/>
    </source>
</evidence>
<dbReference type="PROSITE" id="PS50404">
    <property type="entry name" value="GST_NTER"/>
    <property type="match status" value="1"/>
</dbReference>
<dbReference type="SFLD" id="SFLDS00019">
    <property type="entry name" value="Glutathione_Transferase_(cytos"/>
    <property type="match status" value="1"/>
</dbReference>
<evidence type="ECO:0000256" key="1">
    <source>
        <dbReference type="ARBA" id="ARBA00007409"/>
    </source>
</evidence>